<dbReference type="GO" id="GO:0005546">
    <property type="term" value="F:phosphatidylinositol-4,5-bisphosphate binding"/>
    <property type="evidence" value="ECO:0007669"/>
    <property type="project" value="TreeGrafter"/>
</dbReference>
<dbReference type="Gene3D" id="3.40.20.10">
    <property type="entry name" value="Severin"/>
    <property type="match status" value="1"/>
</dbReference>
<feature type="non-terminal residue" evidence="3">
    <location>
        <position position="1"/>
    </location>
</feature>
<name>A0A8S3JTA0_9BILA</name>
<dbReference type="InterPro" id="IPR029006">
    <property type="entry name" value="ADF-H/Gelsolin-like_dom_sf"/>
</dbReference>
<evidence type="ECO:0000313" key="3">
    <source>
        <dbReference type="EMBL" id="CAF5221916.1"/>
    </source>
</evidence>
<dbReference type="EMBL" id="CAJOBJ010367710">
    <property type="protein sequence ID" value="CAF5221916.1"/>
    <property type="molecule type" value="Genomic_DNA"/>
</dbReference>
<accession>A0A8S3JTA0</accession>
<dbReference type="InterPro" id="IPR007122">
    <property type="entry name" value="Villin/Gelsolin"/>
</dbReference>
<dbReference type="Proteomes" id="UP000681720">
    <property type="component" value="Unassembled WGS sequence"/>
</dbReference>
<dbReference type="GO" id="GO:0051015">
    <property type="term" value="F:actin filament binding"/>
    <property type="evidence" value="ECO:0007669"/>
    <property type="project" value="InterPro"/>
</dbReference>
<dbReference type="GO" id="GO:0005634">
    <property type="term" value="C:nucleus"/>
    <property type="evidence" value="ECO:0007669"/>
    <property type="project" value="TreeGrafter"/>
</dbReference>
<feature type="non-terminal residue" evidence="3">
    <location>
        <position position="98"/>
    </location>
</feature>
<dbReference type="GO" id="GO:0051014">
    <property type="term" value="P:actin filament severing"/>
    <property type="evidence" value="ECO:0007669"/>
    <property type="project" value="TreeGrafter"/>
</dbReference>
<dbReference type="Proteomes" id="UP000681967">
    <property type="component" value="Unassembled WGS sequence"/>
</dbReference>
<proteinExistence type="predicted"/>
<keyword evidence="1" id="KW-0677">Repeat</keyword>
<evidence type="ECO:0000313" key="2">
    <source>
        <dbReference type="EMBL" id="CAF5060218.1"/>
    </source>
</evidence>
<dbReference type="GO" id="GO:0030239">
    <property type="term" value="P:myofibril assembly"/>
    <property type="evidence" value="ECO:0007669"/>
    <property type="project" value="TreeGrafter"/>
</dbReference>
<evidence type="ECO:0000313" key="4">
    <source>
        <dbReference type="Proteomes" id="UP000681720"/>
    </source>
</evidence>
<organism evidence="3 4">
    <name type="scientific">Rotaria magnacalcarata</name>
    <dbReference type="NCBI Taxonomy" id="392030"/>
    <lineage>
        <taxon>Eukaryota</taxon>
        <taxon>Metazoa</taxon>
        <taxon>Spiralia</taxon>
        <taxon>Gnathifera</taxon>
        <taxon>Rotifera</taxon>
        <taxon>Eurotatoria</taxon>
        <taxon>Bdelloidea</taxon>
        <taxon>Philodinida</taxon>
        <taxon>Philodinidae</taxon>
        <taxon>Rotaria</taxon>
    </lineage>
</organism>
<reference evidence="3" key="1">
    <citation type="submission" date="2021-02" db="EMBL/GenBank/DDBJ databases">
        <authorList>
            <person name="Nowell W R."/>
        </authorList>
    </citation>
    <scope>NUCLEOTIDE SEQUENCE</scope>
</reference>
<sequence>YIVTVPLDSGDIIGIVYVWIGNSVHPDDALLAQEIANEMYNDLYTIQVINEGNEPENFFWVGLGDRLPYDLKSDHMRFMRLFKCSNDNGFFVVTEKYA</sequence>
<dbReference type="EMBL" id="CAJOBH010228134">
    <property type="protein sequence ID" value="CAF5060218.1"/>
    <property type="molecule type" value="Genomic_DNA"/>
</dbReference>
<dbReference type="PANTHER" id="PTHR11977">
    <property type="entry name" value="VILLIN"/>
    <property type="match status" value="1"/>
</dbReference>
<dbReference type="AlphaFoldDB" id="A0A8S3JTA0"/>
<dbReference type="SUPFAM" id="SSF55753">
    <property type="entry name" value="Actin depolymerizing proteins"/>
    <property type="match status" value="1"/>
</dbReference>
<gene>
    <name evidence="2" type="ORF">BYL167_LOCUS59174</name>
    <name evidence="3" type="ORF">GIL414_LOCUS84797</name>
</gene>
<dbReference type="GO" id="GO:0005737">
    <property type="term" value="C:cytoplasm"/>
    <property type="evidence" value="ECO:0007669"/>
    <property type="project" value="TreeGrafter"/>
</dbReference>
<protein>
    <recommendedName>
        <fullName evidence="5">Gelsolin</fullName>
    </recommendedName>
</protein>
<dbReference type="GO" id="GO:0051016">
    <property type="term" value="P:barbed-end actin filament capping"/>
    <property type="evidence" value="ECO:0007669"/>
    <property type="project" value="TreeGrafter"/>
</dbReference>
<evidence type="ECO:0000256" key="1">
    <source>
        <dbReference type="ARBA" id="ARBA00022737"/>
    </source>
</evidence>
<comment type="caution">
    <text evidence="3">The sequence shown here is derived from an EMBL/GenBank/DDBJ whole genome shotgun (WGS) entry which is preliminary data.</text>
</comment>
<dbReference type="PANTHER" id="PTHR11977:SF51">
    <property type="entry name" value="PROTEIN FLIGHTLESS-1 HOMOLOG"/>
    <property type="match status" value="1"/>
</dbReference>
<dbReference type="GO" id="GO:0015629">
    <property type="term" value="C:actin cytoskeleton"/>
    <property type="evidence" value="ECO:0007669"/>
    <property type="project" value="TreeGrafter"/>
</dbReference>
<evidence type="ECO:0008006" key="5">
    <source>
        <dbReference type="Google" id="ProtNLM"/>
    </source>
</evidence>
<dbReference type="GO" id="GO:0008154">
    <property type="term" value="P:actin polymerization or depolymerization"/>
    <property type="evidence" value="ECO:0007669"/>
    <property type="project" value="TreeGrafter"/>
</dbReference>